<dbReference type="RefSeq" id="WP_078737492.1">
    <property type="nucleotide sequence ID" value="NZ_FUXE01000021.1"/>
</dbReference>
<dbReference type="OrthoDB" id="1080139at2"/>
<proteinExistence type="predicted"/>
<evidence type="ECO:0000313" key="2">
    <source>
        <dbReference type="EMBL" id="SJZ95561.1"/>
    </source>
</evidence>
<organism evidence="2 3">
    <name type="scientific">Porphyromonas circumdentaria</name>
    <dbReference type="NCBI Taxonomy" id="29524"/>
    <lineage>
        <taxon>Bacteria</taxon>
        <taxon>Pseudomonadati</taxon>
        <taxon>Bacteroidota</taxon>
        <taxon>Bacteroidia</taxon>
        <taxon>Bacteroidales</taxon>
        <taxon>Porphyromonadaceae</taxon>
        <taxon>Porphyromonas</taxon>
    </lineage>
</organism>
<keyword evidence="1" id="KW-0175">Coiled coil</keyword>
<evidence type="ECO:0000256" key="1">
    <source>
        <dbReference type="SAM" id="Coils"/>
    </source>
</evidence>
<accession>A0A1T4PWG1</accession>
<keyword evidence="3" id="KW-1185">Reference proteome</keyword>
<dbReference type="EMBL" id="FUXE01000021">
    <property type="protein sequence ID" value="SJZ95561.1"/>
    <property type="molecule type" value="Genomic_DNA"/>
</dbReference>
<reference evidence="3" key="1">
    <citation type="submission" date="2017-02" db="EMBL/GenBank/DDBJ databases">
        <authorList>
            <person name="Varghese N."/>
            <person name="Submissions S."/>
        </authorList>
    </citation>
    <scope>NUCLEOTIDE SEQUENCE [LARGE SCALE GENOMIC DNA]</scope>
    <source>
        <strain evidence="3">ATCC 51356</strain>
    </source>
</reference>
<gene>
    <name evidence="2" type="ORF">SAMN02745171_01603</name>
</gene>
<dbReference type="AlphaFoldDB" id="A0A1T4PWG1"/>
<protein>
    <submittedName>
        <fullName evidence="2">Uncharacterized protein</fullName>
    </submittedName>
</protein>
<sequence length="128" mass="14919">MNEQMNILLELLEEIKQQNRDLKSTVTNLESTPNTASTEMQENRLLDLTKTAELLLENNVKWKKEFKESAVVLGKRIAEIKRRLLDSTKASNDAVAKFEEIQTKEAPPTVKNFYLLDTKRWIQWVVWG</sequence>
<feature type="coiled-coil region" evidence="1">
    <location>
        <begin position="1"/>
        <end position="32"/>
    </location>
</feature>
<dbReference type="Proteomes" id="UP000190121">
    <property type="component" value="Unassembled WGS sequence"/>
</dbReference>
<name>A0A1T4PWG1_9PORP</name>
<evidence type="ECO:0000313" key="3">
    <source>
        <dbReference type="Proteomes" id="UP000190121"/>
    </source>
</evidence>